<dbReference type="KEGG" id="otd:J1M35_14795"/>
<evidence type="ECO:0000313" key="3">
    <source>
        <dbReference type="Proteomes" id="UP000663903"/>
    </source>
</evidence>
<dbReference type="AlphaFoldDB" id="A0A975CDB8"/>
<evidence type="ECO:0000256" key="1">
    <source>
        <dbReference type="SAM" id="MobiDB-lite"/>
    </source>
</evidence>
<accession>A0A975CDB8</accession>
<keyword evidence="3" id="KW-1185">Reference proteome</keyword>
<name>A0A975CDB8_9BURK</name>
<protein>
    <submittedName>
        <fullName evidence="2">Uncharacterized protein</fullName>
    </submittedName>
</protein>
<sequence>MTHVASPDVRGTARSRLPAPRVSASALTKVLLRHASAAPAGPSPEQRLIVAVLVQAMVDARFGTSAERQQARRFLLGNDLSAWTQWVQLEPSFVREVAIRAGYLLPDTVRAASPVQPSDGAHDRSTDAGLQ</sequence>
<proteinExistence type="predicted"/>
<dbReference type="EMBL" id="CP071796">
    <property type="protein sequence ID" value="QTD44363.1"/>
    <property type="molecule type" value="Genomic_DNA"/>
</dbReference>
<reference evidence="2" key="1">
    <citation type="submission" date="2021-03" db="EMBL/GenBank/DDBJ databases">
        <title>Ottowia sp. 27C isolated from the cloaca of a Giant Asian pond turtle (Heosemys grandis).</title>
        <authorList>
            <person name="Spergser J."/>
            <person name="Busse H.-J."/>
        </authorList>
    </citation>
    <scope>NUCLEOTIDE SEQUENCE</scope>
    <source>
        <strain evidence="2">27C</strain>
    </source>
</reference>
<feature type="compositionally biased region" description="Basic and acidic residues" evidence="1">
    <location>
        <begin position="120"/>
        <end position="131"/>
    </location>
</feature>
<feature type="region of interest" description="Disordered" evidence="1">
    <location>
        <begin position="111"/>
        <end position="131"/>
    </location>
</feature>
<gene>
    <name evidence="2" type="ORF">J1M35_14795</name>
</gene>
<evidence type="ECO:0000313" key="2">
    <source>
        <dbReference type="EMBL" id="QTD44363.1"/>
    </source>
</evidence>
<organism evidence="2 3">
    <name type="scientific">Ottowia testudinis</name>
    <dbReference type="NCBI Taxonomy" id="2816950"/>
    <lineage>
        <taxon>Bacteria</taxon>
        <taxon>Pseudomonadati</taxon>
        <taxon>Pseudomonadota</taxon>
        <taxon>Betaproteobacteria</taxon>
        <taxon>Burkholderiales</taxon>
        <taxon>Comamonadaceae</taxon>
        <taxon>Ottowia</taxon>
    </lineage>
</organism>
<dbReference type="Proteomes" id="UP000663903">
    <property type="component" value="Chromosome"/>
</dbReference>
<dbReference type="RefSeq" id="WP_208007927.1">
    <property type="nucleotide sequence ID" value="NZ_CP071796.1"/>
</dbReference>